<organism evidence="3 4">
    <name type="scientific">Streptococcus mitis</name>
    <dbReference type="NCBI Taxonomy" id="28037"/>
    <lineage>
        <taxon>Bacteria</taxon>
        <taxon>Bacillati</taxon>
        <taxon>Bacillota</taxon>
        <taxon>Bacilli</taxon>
        <taxon>Lactobacillales</taxon>
        <taxon>Streptococcaceae</taxon>
        <taxon>Streptococcus</taxon>
        <taxon>Streptococcus mitis group</taxon>
    </lineage>
</organism>
<sequence>MQYILRNTHENYTAINNTFTQDKQLKPATIGILAVILTNKSDWVVYPDEIARRLGISRRTVDEHFKLLEKAGYLKVYRLGLGRGKGVTVHRFFSDMPISDDYFEYLKTNLEKELSTDDEV</sequence>
<evidence type="ECO:0000313" key="4">
    <source>
        <dbReference type="Proteomes" id="UP000277773"/>
    </source>
</evidence>
<dbReference type="EMBL" id="RJPY01000013">
    <property type="protein sequence ID" value="RSJ94857.1"/>
    <property type="molecule type" value="Genomic_DNA"/>
</dbReference>
<reference evidence="3 4" key="1">
    <citation type="submission" date="2018-11" db="EMBL/GenBank/DDBJ databases">
        <title>Species Designations Belie Phenotypic and Genotypic Heterogeneity in Oral Streptococci.</title>
        <authorList>
            <person name="Velsko I."/>
        </authorList>
    </citation>
    <scope>NUCLEOTIDE SEQUENCE [LARGE SCALE GENOMIC DNA]</scope>
    <source>
        <strain evidence="3 4">BCC08</strain>
    </source>
</reference>
<gene>
    <name evidence="3" type="ORF">D8786_08645</name>
</gene>
<dbReference type="GO" id="GO:0003677">
    <property type="term" value="F:DNA binding"/>
    <property type="evidence" value="ECO:0007669"/>
    <property type="project" value="UniProtKB-KW"/>
</dbReference>
<dbReference type="AlphaFoldDB" id="A0A3R9M4W6"/>
<dbReference type="SUPFAM" id="SSF46785">
    <property type="entry name" value="Winged helix' DNA-binding domain"/>
    <property type="match status" value="1"/>
</dbReference>
<evidence type="ECO:0000259" key="2">
    <source>
        <dbReference type="Pfam" id="PF08279"/>
    </source>
</evidence>
<dbReference type="Proteomes" id="UP000277773">
    <property type="component" value="Unassembled WGS sequence"/>
</dbReference>
<feature type="domain" description="Helix-turn-helix type 11" evidence="2">
    <location>
        <begin position="45"/>
        <end position="77"/>
    </location>
</feature>
<dbReference type="Pfam" id="PF08279">
    <property type="entry name" value="HTH_11"/>
    <property type="match status" value="1"/>
</dbReference>
<evidence type="ECO:0000313" key="3">
    <source>
        <dbReference type="EMBL" id="RSJ94857.1"/>
    </source>
</evidence>
<evidence type="ECO:0000256" key="1">
    <source>
        <dbReference type="ARBA" id="ARBA00023125"/>
    </source>
</evidence>
<name>A0A3R9M4W6_STRMT</name>
<proteinExistence type="predicted"/>
<accession>A0A3R9M4W6</accession>
<dbReference type="CDD" id="cd00090">
    <property type="entry name" value="HTH_ARSR"/>
    <property type="match status" value="1"/>
</dbReference>
<dbReference type="RefSeq" id="WP_125852334.1">
    <property type="nucleotide sequence ID" value="NZ_RJPY01000013.1"/>
</dbReference>
<comment type="caution">
    <text evidence="3">The sequence shown here is derived from an EMBL/GenBank/DDBJ whole genome shotgun (WGS) entry which is preliminary data.</text>
</comment>
<dbReference type="InterPro" id="IPR013196">
    <property type="entry name" value="HTH_11"/>
</dbReference>
<dbReference type="InterPro" id="IPR036388">
    <property type="entry name" value="WH-like_DNA-bd_sf"/>
</dbReference>
<protein>
    <submittedName>
        <fullName evidence="3">Helix-turn-helix domain protein</fullName>
    </submittedName>
</protein>
<keyword evidence="1" id="KW-0238">DNA-binding</keyword>
<dbReference type="InterPro" id="IPR011991">
    <property type="entry name" value="ArsR-like_HTH"/>
</dbReference>
<dbReference type="InterPro" id="IPR036390">
    <property type="entry name" value="WH_DNA-bd_sf"/>
</dbReference>
<dbReference type="Gene3D" id="1.10.10.10">
    <property type="entry name" value="Winged helix-like DNA-binding domain superfamily/Winged helix DNA-binding domain"/>
    <property type="match status" value="1"/>
</dbReference>